<evidence type="ECO:0008006" key="3">
    <source>
        <dbReference type="Google" id="ProtNLM"/>
    </source>
</evidence>
<proteinExistence type="predicted"/>
<dbReference type="InterPro" id="IPR006490">
    <property type="entry name" value="Maj_tail_phi13"/>
</dbReference>
<accession>A0A7C9N801</accession>
<evidence type="ECO:0000256" key="1">
    <source>
        <dbReference type="SAM" id="MobiDB-lite"/>
    </source>
</evidence>
<dbReference type="EMBL" id="QWKH01000005">
    <property type="protein sequence ID" value="NBI33705.1"/>
    <property type="molecule type" value="Genomic_DNA"/>
</dbReference>
<sequence>MARNGFFGVRNSHFAICTDEDKFTYETPVHVAGTVEISMEPSVETGTSHADNDVWLEEQQDNGGSGTMSFYDTESTPELRQLIADLVGYTIAKDGRTILSANKKPKKFAFMCEQPGHILGRRRCLAMCQLSKPSQTLTTNSDTPEITQLDYAFTWKPIIPPGGTADDRASGYDSFSDLPDYETFFDAVNLDGMVGQKTDAEDEPAQSETGGE</sequence>
<name>A0A7C9N801_9BACT</name>
<gene>
    <name evidence="2" type="ORF">D1639_01370</name>
</gene>
<feature type="region of interest" description="Disordered" evidence="1">
    <location>
        <begin position="193"/>
        <end position="212"/>
    </location>
</feature>
<comment type="caution">
    <text evidence="2">The sequence shown here is derived from an EMBL/GenBank/DDBJ whole genome shotgun (WGS) entry which is preliminary data.</text>
</comment>
<reference evidence="2" key="1">
    <citation type="submission" date="2018-08" db="EMBL/GenBank/DDBJ databases">
        <title>Murine metabolic-syndrome-specific gut microbial biobank.</title>
        <authorList>
            <person name="Liu C."/>
        </authorList>
    </citation>
    <scope>NUCLEOTIDE SEQUENCE [LARGE SCALE GENOMIC DNA]</scope>
    <source>
        <strain evidence="2">Z82</strain>
    </source>
</reference>
<dbReference type="NCBIfam" id="TIGR01603">
    <property type="entry name" value="maj_tail_phi13"/>
    <property type="match status" value="1"/>
</dbReference>
<protein>
    <recommendedName>
        <fullName evidence="3">Phage tail protein</fullName>
    </recommendedName>
</protein>
<evidence type="ECO:0000313" key="2">
    <source>
        <dbReference type="EMBL" id="NBI33705.1"/>
    </source>
</evidence>
<dbReference type="AlphaFoldDB" id="A0A7C9N801"/>
<feature type="compositionally biased region" description="Acidic residues" evidence="1">
    <location>
        <begin position="200"/>
        <end position="212"/>
    </location>
</feature>
<organism evidence="2">
    <name type="scientific">Muribaculaceae bacterium Z82</name>
    <dbReference type="NCBI Taxonomy" id="2304548"/>
    <lineage>
        <taxon>Bacteria</taxon>
        <taxon>Pseudomonadati</taxon>
        <taxon>Bacteroidota</taxon>
        <taxon>Bacteroidia</taxon>
        <taxon>Bacteroidales</taxon>
        <taxon>Muribaculaceae</taxon>
    </lineage>
</organism>